<proteinExistence type="predicted"/>
<name>A0A9J6AXA6_SOLCO</name>
<dbReference type="AlphaFoldDB" id="A0A9J6AXA6"/>
<evidence type="ECO:0000313" key="2">
    <source>
        <dbReference type="Proteomes" id="UP000824120"/>
    </source>
</evidence>
<keyword evidence="2" id="KW-1185">Reference proteome</keyword>
<evidence type="ECO:0000313" key="1">
    <source>
        <dbReference type="EMBL" id="KAG5628851.1"/>
    </source>
</evidence>
<protein>
    <submittedName>
        <fullName evidence="1">Uncharacterized protein</fullName>
    </submittedName>
</protein>
<sequence length="188" mass="21176">MFRVTLHIICASNVNECIVGYSNIMFHNFEESEQHRLKAKISTILELDVNCDEAESCFGYKSGIGPVRELDEKSNNPSCVHLLKDKNSSWPSKLLFPSDNDLSFPKLKNSEIGPSRWLSSRSKSSMLVRFHRGLGIEPERLQEANINRFEIGELKEATVGMKLALKLAATEIKLNHLSCRVVTLNSTP</sequence>
<dbReference type="Proteomes" id="UP000824120">
    <property type="component" value="Chromosome 1"/>
</dbReference>
<accession>A0A9J6AXA6</accession>
<comment type="caution">
    <text evidence="1">The sequence shown here is derived from an EMBL/GenBank/DDBJ whole genome shotgun (WGS) entry which is preliminary data.</text>
</comment>
<organism evidence="1 2">
    <name type="scientific">Solanum commersonii</name>
    <name type="common">Commerson's wild potato</name>
    <name type="synonym">Commerson's nightshade</name>
    <dbReference type="NCBI Taxonomy" id="4109"/>
    <lineage>
        <taxon>Eukaryota</taxon>
        <taxon>Viridiplantae</taxon>
        <taxon>Streptophyta</taxon>
        <taxon>Embryophyta</taxon>
        <taxon>Tracheophyta</taxon>
        <taxon>Spermatophyta</taxon>
        <taxon>Magnoliopsida</taxon>
        <taxon>eudicotyledons</taxon>
        <taxon>Gunneridae</taxon>
        <taxon>Pentapetalae</taxon>
        <taxon>asterids</taxon>
        <taxon>lamiids</taxon>
        <taxon>Solanales</taxon>
        <taxon>Solanaceae</taxon>
        <taxon>Solanoideae</taxon>
        <taxon>Solaneae</taxon>
        <taxon>Solanum</taxon>
    </lineage>
</organism>
<dbReference type="EMBL" id="JACXVP010000001">
    <property type="protein sequence ID" value="KAG5628851.1"/>
    <property type="molecule type" value="Genomic_DNA"/>
</dbReference>
<reference evidence="1 2" key="1">
    <citation type="submission" date="2020-09" db="EMBL/GenBank/DDBJ databases">
        <title>De no assembly of potato wild relative species, Solanum commersonii.</title>
        <authorList>
            <person name="Cho K."/>
        </authorList>
    </citation>
    <scope>NUCLEOTIDE SEQUENCE [LARGE SCALE GENOMIC DNA]</scope>
    <source>
        <strain evidence="1">LZ3.2</strain>
        <tissue evidence="1">Leaf</tissue>
    </source>
</reference>
<gene>
    <name evidence="1" type="ORF">H5410_000568</name>
</gene>